<feature type="transmembrane region" description="Helical" evidence="11">
    <location>
        <begin position="9"/>
        <end position="28"/>
    </location>
</feature>
<dbReference type="EC" id="1.17.99.9" evidence="11"/>
<keyword evidence="9 11" id="KW-0472">Membrane</keyword>
<keyword evidence="13" id="KW-1185">Reference proteome</keyword>
<sequence>MQQRTFMKIIAVLSTVGMLCILLGGALVTKTDSGLGCGRNWPDCNGSLIPKEITAEVLIEFSHRAVTGFVSIFIVLLAVLCWRKLGHIREVKFLAAVSLFFLFAQALIGAAQVKWGQGDFILALHFGISLISFSSVFLLSLIVFEVDRKFDAEHVQIRKKLRIHTIAVTLYSYIAVYTGALVRHTEASLACLDWPLCHYERGWNLLPANKYEWIQMGHRVAVFLLIVWVLYITYTVMKHDRHQKALRYTWLAASILIICQMLSGMLIVLTRLDLFVALAHSLFISMLFGLLCYAVLLVSRSVEKEQ</sequence>
<dbReference type="PANTHER" id="PTHR35457:SF1">
    <property type="entry name" value="HEME A SYNTHASE"/>
    <property type="match status" value="1"/>
</dbReference>
<protein>
    <recommendedName>
        <fullName evidence="11">Heme A synthase</fullName>
        <shortName evidence="11">HAS</shortName>
        <ecNumber evidence="11">1.17.99.9</ecNumber>
    </recommendedName>
    <alternativeName>
        <fullName evidence="11">Cytochrome aa3-controlling protein</fullName>
    </alternativeName>
</protein>
<feature type="binding site" description="axial binding residue" evidence="11">
    <location>
        <position position="218"/>
    </location>
    <ligand>
        <name>heme</name>
        <dbReference type="ChEBI" id="CHEBI:30413"/>
    </ligand>
    <ligandPart>
        <name>Fe</name>
        <dbReference type="ChEBI" id="CHEBI:18248"/>
    </ligandPart>
</feature>
<keyword evidence="5 11" id="KW-1133">Transmembrane helix</keyword>
<dbReference type="UniPathway" id="UPA00269">
    <property type="reaction ID" value="UER00713"/>
</dbReference>
<dbReference type="GO" id="GO:0006784">
    <property type="term" value="P:heme A biosynthetic process"/>
    <property type="evidence" value="ECO:0007669"/>
    <property type="project" value="UniProtKB-UniRule"/>
</dbReference>
<keyword evidence="6 11" id="KW-0560">Oxidoreductase</keyword>
<evidence type="ECO:0000256" key="3">
    <source>
        <dbReference type="ARBA" id="ARBA00022692"/>
    </source>
</evidence>
<gene>
    <name evidence="11" type="primary">ctaA</name>
    <name evidence="12" type="ORF">A6K76_08575</name>
</gene>
<comment type="similarity">
    <text evidence="11">Belongs to the COX15/CtaA family. Type 1 subfamily.</text>
</comment>
<dbReference type="GO" id="GO:0120547">
    <property type="term" value="F:heme A synthase activity"/>
    <property type="evidence" value="ECO:0007669"/>
    <property type="project" value="UniProtKB-EC"/>
</dbReference>
<feature type="transmembrane region" description="Helical" evidence="11">
    <location>
        <begin position="93"/>
        <end position="115"/>
    </location>
</feature>
<comment type="function">
    <text evidence="11">Catalyzes the conversion of heme O to heme A by two successive hydroxylations of the methyl group at C8. The first hydroxylation forms heme I, the second hydroxylation results in an unstable dihydroxymethyl group, which spontaneously dehydrates, resulting in the formyl group of heme A.</text>
</comment>
<proteinExistence type="inferred from homology"/>
<evidence type="ECO:0000256" key="11">
    <source>
        <dbReference type="HAMAP-Rule" id="MF_01664"/>
    </source>
</evidence>
<dbReference type="InterPro" id="IPR050450">
    <property type="entry name" value="COX15/CtaA_HemeA_synthase"/>
</dbReference>
<feature type="binding site" description="axial binding residue" evidence="11">
    <location>
        <position position="280"/>
    </location>
    <ligand>
        <name>heme</name>
        <dbReference type="ChEBI" id="CHEBI:30413"/>
    </ligand>
    <ligandPart>
        <name>Fe</name>
        <dbReference type="ChEBI" id="CHEBI:18248"/>
    </ligandPart>
</feature>
<evidence type="ECO:0000256" key="4">
    <source>
        <dbReference type="ARBA" id="ARBA00022723"/>
    </source>
</evidence>
<evidence type="ECO:0000256" key="2">
    <source>
        <dbReference type="ARBA" id="ARBA00022475"/>
    </source>
</evidence>
<name>A0A1C0YWJ6_9BACL</name>
<dbReference type="EMBL" id="MATO01000028">
    <property type="protein sequence ID" value="OCS91500.1"/>
    <property type="molecule type" value="Genomic_DNA"/>
</dbReference>
<evidence type="ECO:0000256" key="10">
    <source>
        <dbReference type="ARBA" id="ARBA00023157"/>
    </source>
</evidence>
<keyword evidence="4 11" id="KW-0479">Metal-binding</keyword>
<accession>A0A1C0YWJ6</accession>
<evidence type="ECO:0000313" key="13">
    <source>
        <dbReference type="Proteomes" id="UP000093482"/>
    </source>
</evidence>
<dbReference type="InterPro" id="IPR003780">
    <property type="entry name" value="COX15/CtaA_fam"/>
</dbReference>
<feature type="transmembrane region" description="Helical" evidence="11">
    <location>
        <begin position="61"/>
        <end position="81"/>
    </location>
</feature>
<feature type="transmembrane region" description="Helical" evidence="11">
    <location>
        <begin position="248"/>
        <end position="269"/>
    </location>
</feature>
<dbReference type="GO" id="GO:0046872">
    <property type="term" value="F:metal ion binding"/>
    <property type="evidence" value="ECO:0007669"/>
    <property type="project" value="UniProtKB-KW"/>
</dbReference>
<dbReference type="Proteomes" id="UP000093482">
    <property type="component" value="Unassembled WGS sequence"/>
</dbReference>
<evidence type="ECO:0000313" key="12">
    <source>
        <dbReference type="EMBL" id="OCS91500.1"/>
    </source>
</evidence>
<evidence type="ECO:0000256" key="8">
    <source>
        <dbReference type="ARBA" id="ARBA00023133"/>
    </source>
</evidence>
<feature type="transmembrane region" description="Helical" evidence="11">
    <location>
        <begin position="121"/>
        <end position="144"/>
    </location>
</feature>
<keyword evidence="10" id="KW-1015">Disulfide bond</keyword>
<evidence type="ECO:0000256" key="6">
    <source>
        <dbReference type="ARBA" id="ARBA00023002"/>
    </source>
</evidence>
<dbReference type="HAMAP" id="MF_01664">
    <property type="entry name" value="HemeA_synth_type1"/>
    <property type="match status" value="1"/>
</dbReference>
<keyword evidence="7 11" id="KW-0408">Iron</keyword>
<dbReference type="Pfam" id="PF02628">
    <property type="entry name" value="COX15-CtaA"/>
    <property type="match status" value="1"/>
</dbReference>
<evidence type="ECO:0000256" key="5">
    <source>
        <dbReference type="ARBA" id="ARBA00022989"/>
    </source>
</evidence>
<feature type="transmembrane region" description="Helical" evidence="11">
    <location>
        <begin position="165"/>
        <end position="182"/>
    </location>
</feature>
<comment type="subunit">
    <text evidence="11">Interacts with CtaB.</text>
</comment>
<keyword evidence="2 11" id="KW-1003">Cell membrane</keyword>
<feature type="transmembrane region" description="Helical" evidence="11">
    <location>
        <begin position="275"/>
        <end position="298"/>
    </location>
</feature>
<keyword evidence="3 11" id="KW-0812">Transmembrane</keyword>
<dbReference type="InterPro" id="IPR023755">
    <property type="entry name" value="HemeA_Synthase_type1"/>
</dbReference>
<comment type="pathway">
    <text evidence="11">Porphyrin-containing compound metabolism; heme A biosynthesis; heme A from heme O: step 1/1.</text>
</comment>
<comment type="subcellular location">
    <subcellularLocation>
        <location evidence="11">Cell membrane</location>
        <topology evidence="11">Multi-pass membrane protein</topology>
    </subcellularLocation>
    <subcellularLocation>
        <location evidence="1">Membrane</location>
        <topology evidence="1">Multi-pass membrane protein</topology>
    </subcellularLocation>
</comment>
<reference evidence="12 13" key="1">
    <citation type="submission" date="2016-07" db="EMBL/GenBank/DDBJ databases">
        <title>Caryophanon latum genome sequencing.</title>
        <authorList>
            <person name="Verma A."/>
            <person name="Pal Y."/>
            <person name="Krishnamurthi S."/>
        </authorList>
    </citation>
    <scope>NUCLEOTIDE SEQUENCE [LARGE SCALE GENOMIC DNA]</scope>
    <source>
        <strain evidence="12 13">DSM 14151</strain>
    </source>
</reference>
<feature type="transmembrane region" description="Helical" evidence="11">
    <location>
        <begin position="216"/>
        <end position="236"/>
    </location>
</feature>
<dbReference type="PANTHER" id="PTHR35457">
    <property type="entry name" value="HEME A SYNTHASE"/>
    <property type="match status" value="1"/>
</dbReference>
<comment type="caution">
    <text evidence="12">The sequence shown here is derived from an EMBL/GenBank/DDBJ whole genome shotgun (WGS) entry which is preliminary data.</text>
</comment>
<comment type="catalytic activity">
    <reaction evidence="11">
        <text>Fe(II)-heme o + 2 A + H2O = Fe(II)-heme a + 2 AH2</text>
        <dbReference type="Rhea" id="RHEA:63388"/>
        <dbReference type="ChEBI" id="CHEBI:13193"/>
        <dbReference type="ChEBI" id="CHEBI:15377"/>
        <dbReference type="ChEBI" id="CHEBI:17499"/>
        <dbReference type="ChEBI" id="CHEBI:60530"/>
        <dbReference type="ChEBI" id="CHEBI:61715"/>
        <dbReference type="EC" id="1.17.99.9"/>
    </reaction>
</comment>
<dbReference type="AlphaFoldDB" id="A0A1C0YWJ6"/>
<evidence type="ECO:0000256" key="1">
    <source>
        <dbReference type="ARBA" id="ARBA00004141"/>
    </source>
</evidence>
<keyword evidence="8 11" id="KW-0350">Heme biosynthesis</keyword>
<evidence type="ECO:0000256" key="9">
    <source>
        <dbReference type="ARBA" id="ARBA00023136"/>
    </source>
</evidence>
<evidence type="ECO:0000256" key="7">
    <source>
        <dbReference type="ARBA" id="ARBA00023004"/>
    </source>
</evidence>
<dbReference type="GO" id="GO:0005886">
    <property type="term" value="C:plasma membrane"/>
    <property type="evidence" value="ECO:0007669"/>
    <property type="project" value="UniProtKB-SubCell"/>
</dbReference>
<organism evidence="12 13">
    <name type="scientific">Caryophanon latum</name>
    <dbReference type="NCBI Taxonomy" id="33977"/>
    <lineage>
        <taxon>Bacteria</taxon>
        <taxon>Bacillati</taxon>
        <taxon>Bacillota</taxon>
        <taxon>Bacilli</taxon>
        <taxon>Bacillales</taxon>
        <taxon>Caryophanaceae</taxon>
        <taxon>Caryophanon</taxon>
    </lineage>
</organism>
<comment type="cofactor">
    <cofactor evidence="11">
        <name>heme b</name>
        <dbReference type="ChEBI" id="CHEBI:60344"/>
    </cofactor>
</comment>